<feature type="compositionally biased region" description="Basic and acidic residues" evidence="1">
    <location>
        <begin position="18"/>
        <end position="58"/>
    </location>
</feature>
<sequence>MTDATDSKGKATIITPMPREDSHNESLDGGGREQPRREQREREVREREVREREVREREVREREVRQRVGLRLRELSDQLDRPSYDLLLRVLGGVNAAFARRNEHIELEMTPRERALYTPALQRELVSLLELACFPRQLVHTDDCPPDAP</sequence>
<dbReference type="Proteomes" id="UP001501447">
    <property type="component" value="Unassembled WGS sequence"/>
</dbReference>
<keyword evidence="3" id="KW-1185">Reference proteome</keyword>
<evidence type="ECO:0000256" key="1">
    <source>
        <dbReference type="SAM" id="MobiDB-lite"/>
    </source>
</evidence>
<evidence type="ECO:0000313" key="3">
    <source>
        <dbReference type="Proteomes" id="UP001501447"/>
    </source>
</evidence>
<dbReference type="EMBL" id="BAAARJ010000009">
    <property type="protein sequence ID" value="GAA2616123.1"/>
    <property type="molecule type" value="Genomic_DNA"/>
</dbReference>
<protein>
    <submittedName>
        <fullName evidence="2">Uncharacterized protein</fullName>
    </submittedName>
</protein>
<gene>
    <name evidence="2" type="ORF">GCM10009863_32310</name>
</gene>
<reference evidence="2 3" key="1">
    <citation type="journal article" date="2019" name="Int. J. Syst. Evol. Microbiol.">
        <title>The Global Catalogue of Microorganisms (GCM) 10K type strain sequencing project: providing services to taxonomists for standard genome sequencing and annotation.</title>
        <authorList>
            <consortium name="The Broad Institute Genomics Platform"/>
            <consortium name="The Broad Institute Genome Sequencing Center for Infectious Disease"/>
            <person name="Wu L."/>
            <person name="Ma J."/>
        </authorList>
    </citation>
    <scope>NUCLEOTIDE SEQUENCE [LARGE SCALE GENOMIC DNA]</scope>
    <source>
        <strain evidence="2 3">JCM 16373</strain>
    </source>
</reference>
<accession>A0ABN3Q644</accession>
<name>A0ABN3Q644_9ACTN</name>
<organism evidence="2 3">
    <name type="scientific">Streptomyces axinellae</name>
    <dbReference type="NCBI Taxonomy" id="552788"/>
    <lineage>
        <taxon>Bacteria</taxon>
        <taxon>Bacillati</taxon>
        <taxon>Actinomycetota</taxon>
        <taxon>Actinomycetes</taxon>
        <taxon>Kitasatosporales</taxon>
        <taxon>Streptomycetaceae</taxon>
        <taxon>Streptomyces</taxon>
    </lineage>
</organism>
<comment type="caution">
    <text evidence="2">The sequence shown here is derived from an EMBL/GenBank/DDBJ whole genome shotgun (WGS) entry which is preliminary data.</text>
</comment>
<evidence type="ECO:0000313" key="2">
    <source>
        <dbReference type="EMBL" id="GAA2616123.1"/>
    </source>
</evidence>
<proteinExistence type="predicted"/>
<feature type="region of interest" description="Disordered" evidence="1">
    <location>
        <begin position="1"/>
        <end position="58"/>
    </location>
</feature>